<feature type="transmembrane region" description="Helical" evidence="1">
    <location>
        <begin position="6"/>
        <end position="27"/>
    </location>
</feature>
<evidence type="ECO:0000259" key="2">
    <source>
        <dbReference type="Pfam" id="PF13456"/>
    </source>
</evidence>
<sequence length="102" mass="11541">MESGPYLMAMLLVVVYCANIMAFGYVISPNLCSALEVELWEMATGLEIAWGMDFKQLIVKADSMDAIKVLQNRLHKNNLIALINYVKEFYSQNCRVSIAVFL</sequence>
<keyword evidence="1" id="KW-0472">Membrane</keyword>
<comment type="caution">
    <text evidence="3">The sequence shown here is derived from an EMBL/GenBank/DDBJ whole genome shotgun (WGS) entry which is preliminary data.</text>
</comment>
<evidence type="ECO:0000313" key="4">
    <source>
        <dbReference type="Proteomes" id="UP001472677"/>
    </source>
</evidence>
<evidence type="ECO:0000256" key="1">
    <source>
        <dbReference type="SAM" id="Phobius"/>
    </source>
</evidence>
<gene>
    <name evidence="3" type="ORF">V6N12_001581</name>
</gene>
<dbReference type="InterPro" id="IPR044730">
    <property type="entry name" value="RNase_H-like_dom_plant"/>
</dbReference>
<feature type="domain" description="RNase H type-1" evidence="2">
    <location>
        <begin position="30"/>
        <end position="92"/>
    </location>
</feature>
<reference evidence="3 4" key="1">
    <citation type="journal article" date="2024" name="G3 (Bethesda)">
        <title>Genome assembly of Hibiscus sabdariffa L. provides insights into metabolisms of medicinal natural products.</title>
        <authorList>
            <person name="Kim T."/>
        </authorList>
    </citation>
    <scope>NUCLEOTIDE SEQUENCE [LARGE SCALE GENOMIC DNA]</scope>
    <source>
        <strain evidence="3">TK-2024</strain>
        <tissue evidence="3">Old leaves</tissue>
    </source>
</reference>
<keyword evidence="1" id="KW-0812">Transmembrane</keyword>
<dbReference type="EMBL" id="JBBPBM010001111">
    <property type="protein sequence ID" value="KAK8487132.1"/>
    <property type="molecule type" value="Genomic_DNA"/>
</dbReference>
<organism evidence="3 4">
    <name type="scientific">Hibiscus sabdariffa</name>
    <name type="common">roselle</name>
    <dbReference type="NCBI Taxonomy" id="183260"/>
    <lineage>
        <taxon>Eukaryota</taxon>
        <taxon>Viridiplantae</taxon>
        <taxon>Streptophyta</taxon>
        <taxon>Embryophyta</taxon>
        <taxon>Tracheophyta</taxon>
        <taxon>Spermatophyta</taxon>
        <taxon>Magnoliopsida</taxon>
        <taxon>eudicotyledons</taxon>
        <taxon>Gunneridae</taxon>
        <taxon>Pentapetalae</taxon>
        <taxon>rosids</taxon>
        <taxon>malvids</taxon>
        <taxon>Malvales</taxon>
        <taxon>Malvaceae</taxon>
        <taxon>Malvoideae</taxon>
        <taxon>Hibiscus</taxon>
    </lineage>
</organism>
<evidence type="ECO:0000313" key="3">
    <source>
        <dbReference type="EMBL" id="KAK8487132.1"/>
    </source>
</evidence>
<keyword evidence="4" id="KW-1185">Reference proteome</keyword>
<accession>A0ABR2A278</accession>
<dbReference type="CDD" id="cd06222">
    <property type="entry name" value="RNase_H_like"/>
    <property type="match status" value="1"/>
</dbReference>
<dbReference type="InterPro" id="IPR002156">
    <property type="entry name" value="RNaseH_domain"/>
</dbReference>
<dbReference type="Pfam" id="PF13456">
    <property type="entry name" value="RVT_3"/>
    <property type="match status" value="1"/>
</dbReference>
<keyword evidence="1" id="KW-1133">Transmembrane helix</keyword>
<name>A0ABR2A278_9ROSI</name>
<proteinExistence type="predicted"/>
<dbReference type="Proteomes" id="UP001472677">
    <property type="component" value="Unassembled WGS sequence"/>
</dbReference>
<protein>
    <recommendedName>
        <fullName evidence="2">RNase H type-1 domain-containing protein</fullName>
    </recommendedName>
</protein>